<proteinExistence type="inferred from homology"/>
<dbReference type="PANTHER" id="PTHR30632:SF0">
    <property type="entry name" value="SULFATE-BINDING PROTEIN"/>
    <property type="match status" value="1"/>
</dbReference>
<comment type="similarity">
    <text evidence="1">Belongs to the bacterial solute-binding protein ModA family.</text>
</comment>
<dbReference type="AlphaFoldDB" id="A0A498RDX0"/>
<reference evidence="6 7" key="1">
    <citation type="submission" date="2018-06" db="EMBL/GenBank/DDBJ databases">
        <authorList>
            <person name="Strepis N."/>
        </authorList>
    </citation>
    <scope>NUCLEOTIDE SEQUENCE [LARGE SCALE GENOMIC DNA]</scope>
    <source>
        <strain evidence="6">LUCI</strain>
    </source>
</reference>
<gene>
    <name evidence="6" type="ORF">LUCI_4979</name>
</gene>
<dbReference type="Proteomes" id="UP000277811">
    <property type="component" value="Unassembled WGS sequence"/>
</dbReference>
<dbReference type="OrthoDB" id="9785015at2"/>
<sequence length="268" mass="28571">MKQRYFVYGLIGTLILMGLISGCASNNPAANSTKPVELNVSAALGLKEALFDIQKQYEAIHPDVKIVYNLGAAGNLQTQIEQGAPADIFISAAQQQLDNLQKKNLIKPDSRINLVGNQLVLVVPNDSRLGLTDFKDLAQDSVKKFGLGAPETVPAGQYGVEVLKAVGVWDKVKDKAVLGKDVRTLVAYAETGNVDASIVFSTVAATSSKVKVAAAAPPGTHQAIVFPGAVLAGTKHAQEAEQFLHYLAGPEAMKIFQKYGFIPLTNKQ</sequence>
<dbReference type="FunFam" id="3.40.190.10:FF:000035">
    <property type="entry name" value="Molybdate ABC transporter substrate-binding protein"/>
    <property type="match status" value="1"/>
</dbReference>
<dbReference type="SUPFAM" id="SSF53850">
    <property type="entry name" value="Periplasmic binding protein-like II"/>
    <property type="match status" value="1"/>
</dbReference>
<dbReference type="PIRSF" id="PIRSF004846">
    <property type="entry name" value="ModA"/>
    <property type="match status" value="1"/>
</dbReference>
<name>A0A498RDX0_9FIRM</name>
<dbReference type="GO" id="GO:0046872">
    <property type="term" value="F:metal ion binding"/>
    <property type="evidence" value="ECO:0007669"/>
    <property type="project" value="UniProtKB-KW"/>
</dbReference>
<feature type="binding site" evidence="5">
    <location>
        <position position="182"/>
    </location>
    <ligand>
        <name>molybdate</name>
        <dbReference type="ChEBI" id="CHEBI:36264"/>
    </ligand>
</feature>
<organism evidence="6 7">
    <name type="scientific">Lucifera butyrica</name>
    <dbReference type="NCBI Taxonomy" id="1351585"/>
    <lineage>
        <taxon>Bacteria</taxon>
        <taxon>Bacillati</taxon>
        <taxon>Bacillota</taxon>
        <taxon>Negativicutes</taxon>
        <taxon>Veillonellales</taxon>
        <taxon>Veillonellaceae</taxon>
        <taxon>Lucifera</taxon>
    </lineage>
</organism>
<dbReference type="RefSeq" id="WP_122630463.1">
    <property type="nucleotide sequence ID" value="NZ_UPPP01000133.1"/>
</dbReference>
<dbReference type="GO" id="GO:0015689">
    <property type="term" value="P:molybdate ion transport"/>
    <property type="evidence" value="ECO:0007669"/>
    <property type="project" value="InterPro"/>
</dbReference>
<keyword evidence="2 5" id="KW-0500">Molybdenum</keyword>
<dbReference type="PANTHER" id="PTHR30632">
    <property type="entry name" value="MOLYBDATE-BINDING PERIPLASMIC PROTEIN"/>
    <property type="match status" value="1"/>
</dbReference>
<evidence type="ECO:0000256" key="1">
    <source>
        <dbReference type="ARBA" id="ARBA00009175"/>
    </source>
</evidence>
<dbReference type="EMBL" id="UPPP01000133">
    <property type="protein sequence ID" value="VBB09681.1"/>
    <property type="molecule type" value="Genomic_DNA"/>
</dbReference>
<dbReference type="InterPro" id="IPR050682">
    <property type="entry name" value="ModA/WtpA"/>
</dbReference>
<keyword evidence="4" id="KW-0732">Signal</keyword>
<dbReference type="GO" id="GO:0030973">
    <property type="term" value="F:molybdate ion binding"/>
    <property type="evidence" value="ECO:0007669"/>
    <property type="project" value="UniProtKB-ARBA"/>
</dbReference>
<evidence type="ECO:0000256" key="5">
    <source>
        <dbReference type="PIRSR" id="PIRSR004846-1"/>
    </source>
</evidence>
<dbReference type="GO" id="GO:1901359">
    <property type="term" value="F:tungstate binding"/>
    <property type="evidence" value="ECO:0007669"/>
    <property type="project" value="UniProtKB-ARBA"/>
</dbReference>
<dbReference type="Gene3D" id="3.40.190.10">
    <property type="entry name" value="Periplasmic binding protein-like II"/>
    <property type="match status" value="2"/>
</dbReference>
<evidence type="ECO:0000256" key="4">
    <source>
        <dbReference type="ARBA" id="ARBA00022729"/>
    </source>
</evidence>
<dbReference type="Pfam" id="PF13531">
    <property type="entry name" value="SBP_bac_11"/>
    <property type="match status" value="1"/>
</dbReference>
<keyword evidence="3 5" id="KW-0479">Metal-binding</keyword>
<evidence type="ECO:0000256" key="3">
    <source>
        <dbReference type="ARBA" id="ARBA00022723"/>
    </source>
</evidence>
<evidence type="ECO:0000313" key="6">
    <source>
        <dbReference type="EMBL" id="VBB09681.1"/>
    </source>
</evidence>
<dbReference type="InterPro" id="IPR005950">
    <property type="entry name" value="ModA"/>
</dbReference>
<protein>
    <submittedName>
        <fullName evidence="6">Uncharacterized protein</fullName>
    </submittedName>
</protein>
<dbReference type="PROSITE" id="PS51257">
    <property type="entry name" value="PROKAR_LIPOPROTEIN"/>
    <property type="match status" value="1"/>
</dbReference>
<accession>A0A498RDX0</accession>
<evidence type="ECO:0000256" key="2">
    <source>
        <dbReference type="ARBA" id="ARBA00022505"/>
    </source>
</evidence>
<keyword evidence="7" id="KW-1185">Reference proteome</keyword>
<evidence type="ECO:0000313" key="7">
    <source>
        <dbReference type="Proteomes" id="UP000277811"/>
    </source>
</evidence>
<feature type="binding site" evidence="5">
    <location>
        <position position="155"/>
    </location>
    <ligand>
        <name>molybdate</name>
        <dbReference type="ChEBI" id="CHEBI:36264"/>
    </ligand>
</feature>
<dbReference type="NCBIfam" id="TIGR01256">
    <property type="entry name" value="modA"/>
    <property type="match status" value="1"/>
</dbReference>